<keyword evidence="2" id="KW-0489">Methyltransferase</keyword>
<gene>
    <name evidence="13" type="ORF">AMD02_16075</name>
</gene>
<evidence type="ECO:0000256" key="6">
    <source>
        <dbReference type="ARBA" id="ARBA00022833"/>
    </source>
</evidence>
<dbReference type="Gene3D" id="1.10.10.60">
    <property type="entry name" value="Homeodomain-like"/>
    <property type="match status" value="2"/>
</dbReference>
<dbReference type="GO" id="GO:0006281">
    <property type="term" value="P:DNA repair"/>
    <property type="evidence" value="ECO:0007669"/>
    <property type="project" value="UniProtKB-KW"/>
</dbReference>
<dbReference type="PROSITE" id="PS00041">
    <property type="entry name" value="HTH_ARAC_FAMILY_1"/>
    <property type="match status" value="1"/>
</dbReference>
<dbReference type="PANTHER" id="PTHR43280:SF2">
    <property type="entry name" value="HTH-TYPE TRANSCRIPTIONAL REGULATOR EXSA"/>
    <property type="match status" value="1"/>
</dbReference>
<evidence type="ECO:0000256" key="1">
    <source>
        <dbReference type="ARBA" id="ARBA00001947"/>
    </source>
</evidence>
<evidence type="ECO:0000256" key="7">
    <source>
        <dbReference type="ARBA" id="ARBA00023015"/>
    </source>
</evidence>
<dbReference type="InterPro" id="IPR020449">
    <property type="entry name" value="Tscrpt_reg_AraC-type_HTH"/>
</dbReference>
<dbReference type="AlphaFoldDB" id="A0A0M0KDM9"/>
<name>A0A0M0KDM9_ALKHA</name>
<dbReference type="EMBL" id="LILD01000003">
    <property type="protein sequence ID" value="KOO36904.1"/>
    <property type="molecule type" value="Genomic_DNA"/>
</dbReference>
<dbReference type="InterPro" id="IPR035451">
    <property type="entry name" value="Ada-like_dom_sf"/>
</dbReference>
<evidence type="ECO:0000256" key="8">
    <source>
        <dbReference type="ARBA" id="ARBA00023125"/>
    </source>
</evidence>
<sequence length="181" mass="21243">MDERYWQAIVSCDQSYDGVFYYAVKTTMIYCRPSCRSKTPKRENVLIFHDPEQPRTDGFRPCKRCRPDVRSFRTTKEEIVEKAKAFITAHYQEELNVSVIASQVYVNPFYLQRIFKEETGLSPSQYLLKKRIDAALAMLVNQEETITDIAFKVGFKNPAHFSTVFRHMMGLPPKKYRESFT</sequence>
<dbReference type="GO" id="GO:0032259">
    <property type="term" value="P:methylation"/>
    <property type="evidence" value="ECO:0007669"/>
    <property type="project" value="UniProtKB-KW"/>
</dbReference>
<dbReference type="GeneID" id="87595947"/>
<evidence type="ECO:0000256" key="10">
    <source>
        <dbReference type="ARBA" id="ARBA00023163"/>
    </source>
</evidence>
<organism evidence="13">
    <name type="scientific">Halalkalibacterium halodurans</name>
    <name type="common">Bacillus halodurans</name>
    <dbReference type="NCBI Taxonomy" id="86665"/>
    <lineage>
        <taxon>Bacteria</taxon>
        <taxon>Bacillati</taxon>
        <taxon>Bacillota</taxon>
        <taxon>Bacilli</taxon>
        <taxon>Bacillales</taxon>
        <taxon>Bacillaceae</taxon>
        <taxon>Halalkalibacterium (ex Joshi et al. 2022)</taxon>
    </lineage>
</organism>
<evidence type="ECO:0000256" key="2">
    <source>
        <dbReference type="ARBA" id="ARBA00022603"/>
    </source>
</evidence>
<keyword evidence="11" id="KW-0234">DNA repair</keyword>
<keyword evidence="7" id="KW-0805">Transcription regulation</keyword>
<dbReference type="PATRIC" id="fig|136160.3.peg.4163"/>
<dbReference type="InterPro" id="IPR009057">
    <property type="entry name" value="Homeodomain-like_sf"/>
</dbReference>
<keyword evidence="10" id="KW-0804">Transcription</keyword>
<keyword evidence="6" id="KW-0862">Zinc</keyword>
<proteinExistence type="predicted"/>
<dbReference type="Pfam" id="PF02805">
    <property type="entry name" value="Ada_Zn_binding"/>
    <property type="match status" value="1"/>
</dbReference>
<evidence type="ECO:0000256" key="11">
    <source>
        <dbReference type="ARBA" id="ARBA00023204"/>
    </source>
</evidence>
<dbReference type="InterPro" id="IPR018060">
    <property type="entry name" value="HTH_AraC"/>
</dbReference>
<evidence type="ECO:0000313" key="13">
    <source>
        <dbReference type="EMBL" id="KOO36904.1"/>
    </source>
</evidence>
<keyword evidence="5" id="KW-0227">DNA damage</keyword>
<dbReference type="PROSITE" id="PS01124">
    <property type="entry name" value="HTH_ARAC_FAMILY_2"/>
    <property type="match status" value="1"/>
</dbReference>
<feature type="domain" description="HTH araC/xylS-type" evidence="12">
    <location>
        <begin position="81"/>
        <end position="179"/>
    </location>
</feature>
<reference evidence="13" key="1">
    <citation type="submission" date="2015-08" db="EMBL/GenBank/DDBJ databases">
        <title>Complete DNA Sequence of Pseudomonas syringae pv. actinidiae, the Causal Agent of Kiwifruit Canker Disease.</title>
        <authorList>
            <person name="Rikkerink E.H.A."/>
            <person name="Fineran P.C."/>
        </authorList>
    </citation>
    <scope>NUCLEOTIDE SEQUENCE</scope>
    <source>
        <strain evidence="13">DSM 13666</strain>
    </source>
</reference>
<dbReference type="GO" id="GO:0003700">
    <property type="term" value="F:DNA-binding transcription factor activity"/>
    <property type="evidence" value="ECO:0007669"/>
    <property type="project" value="InterPro"/>
</dbReference>
<dbReference type="Pfam" id="PF12833">
    <property type="entry name" value="HTH_18"/>
    <property type="match status" value="1"/>
</dbReference>
<keyword evidence="3" id="KW-0808">Transferase</keyword>
<dbReference type="SMART" id="SM00342">
    <property type="entry name" value="HTH_ARAC"/>
    <property type="match status" value="1"/>
</dbReference>
<dbReference type="PRINTS" id="PR00032">
    <property type="entry name" value="HTHARAC"/>
</dbReference>
<dbReference type="RefSeq" id="WP_053432131.1">
    <property type="nucleotide sequence ID" value="NZ_CP040441.1"/>
</dbReference>
<dbReference type="GO" id="GO:0008270">
    <property type="term" value="F:zinc ion binding"/>
    <property type="evidence" value="ECO:0007669"/>
    <property type="project" value="InterPro"/>
</dbReference>
<evidence type="ECO:0000256" key="4">
    <source>
        <dbReference type="ARBA" id="ARBA00022723"/>
    </source>
</evidence>
<dbReference type="Gene3D" id="3.40.10.10">
    <property type="entry name" value="DNA Methylphosphotriester Repair Domain"/>
    <property type="match status" value="1"/>
</dbReference>
<accession>A0A0M0KDM9</accession>
<dbReference type="InterPro" id="IPR018062">
    <property type="entry name" value="HTH_AraC-typ_CS"/>
</dbReference>
<keyword evidence="8" id="KW-0238">DNA-binding</keyword>
<dbReference type="GO" id="GO:0008168">
    <property type="term" value="F:methyltransferase activity"/>
    <property type="evidence" value="ECO:0007669"/>
    <property type="project" value="UniProtKB-KW"/>
</dbReference>
<dbReference type="PIRSF" id="PIRSF000408">
    <property type="entry name" value="Alkyltransferas_AdaA"/>
    <property type="match status" value="1"/>
</dbReference>
<protein>
    <recommendedName>
        <fullName evidence="12">HTH araC/xylS-type domain-containing protein</fullName>
    </recommendedName>
</protein>
<dbReference type="SUPFAM" id="SSF57884">
    <property type="entry name" value="Ada DNA repair protein, N-terminal domain (N-Ada 10)"/>
    <property type="match status" value="1"/>
</dbReference>
<comment type="cofactor">
    <cofactor evidence="1">
        <name>Zn(2+)</name>
        <dbReference type="ChEBI" id="CHEBI:29105"/>
    </cofactor>
</comment>
<dbReference type="PANTHER" id="PTHR43280">
    <property type="entry name" value="ARAC-FAMILY TRANSCRIPTIONAL REGULATOR"/>
    <property type="match status" value="1"/>
</dbReference>
<evidence type="ECO:0000256" key="5">
    <source>
        <dbReference type="ARBA" id="ARBA00022763"/>
    </source>
</evidence>
<keyword evidence="4" id="KW-0479">Metal-binding</keyword>
<dbReference type="SUPFAM" id="SSF46689">
    <property type="entry name" value="Homeodomain-like"/>
    <property type="match status" value="2"/>
</dbReference>
<dbReference type="GO" id="GO:0043565">
    <property type="term" value="F:sequence-specific DNA binding"/>
    <property type="evidence" value="ECO:0007669"/>
    <property type="project" value="InterPro"/>
</dbReference>
<evidence type="ECO:0000256" key="3">
    <source>
        <dbReference type="ARBA" id="ARBA00022679"/>
    </source>
</evidence>
<evidence type="ECO:0000256" key="9">
    <source>
        <dbReference type="ARBA" id="ARBA00023159"/>
    </source>
</evidence>
<dbReference type="InterPro" id="IPR016220">
    <property type="entry name" value="Me-P-triester_DNA_alkyl-Trfase"/>
</dbReference>
<dbReference type="InterPro" id="IPR004026">
    <property type="entry name" value="Ada_DNA_repair_Zn-bd"/>
</dbReference>
<keyword evidence="9" id="KW-0010">Activator</keyword>
<comment type="caution">
    <text evidence="13">The sequence shown here is derived from an EMBL/GenBank/DDBJ whole genome shotgun (WGS) entry which is preliminary data.</text>
</comment>
<evidence type="ECO:0000259" key="12">
    <source>
        <dbReference type="PROSITE" id="PS01124"/>
    </source>
</evidence>